<dbReference type="InterPro" id="IPR012296">
    <property type="entry name" value="Nuclease_put_TT1808"/>
</dbReference>
<dbReference type="EMBL" id="SIXH01000301">
    <property type="protein sequence ID" value="TBO56727.1"/>
    <property type="molecule type" value="Genomic_DNA"/>
</dbReference>
<keyword evidence="2" id="KW-0540">Nuclease</keyword>
<dbReference type="Proteomes" id="UP000292452">
    <property type="component" value="Unassembled WGS sequence"/>
</dbReference>
<dbReference type="CDD" id="cd06260">
    <property type="entry name" value="DUF820-like"/>
    <property type="match status" value="1"/>
</dbReference>
<keyword evidence="2" id="KW-0255">Endonuclease</keyword>
<accession>A0A4Q9HPB6</accession>
<keyword evidence="2" id="KW-0378">Hydrolase</keyword>
<dbReference type="InterPro" id="IPR008538">
    <property type="entry name" value="Uma2"/>
</dbReference>
<sequence length="195" mass="21732">MTALTDGPHNLSTEHFEEAGRILARQEEGARLEFIDGRIRSRPLPDGNHGRIVEWLTRHCLRSSPGLWLHPGQGLKAQAHRNGRARPDGSLAPSEAFVGQGEWADPDPVLMAVEVTTHDSDTDRFHRVERPRAYAGTGIPLFLLIDREAGQLTLHREPDGVRYQDVHTVPFGRTLHLPDPVGLTLETEALKDWVG</sequence>
<dbReference type="SUPFAM" id="SSF52980">
    <property type="entry name" value="Restriction endonuclease-like"/>
    <property type="match status" value="1"/>
</dbReference>
<name>A0A4Q9HPB6_STRKA</name>
<dbReference type="PANTHER" id="PTHR35400:SF3">
    <property type="entry name" value="SLL1072 PROTEIN"/>
    <property type="match status" value="1"/>
</dbReference>
<evidence type="ECO:0000313" key="3">
    <source>
        <dbReference type="Proteomes" id="UP000292452"/>
    </source>
</evidence>
<reference evidence="2 3" key="1">
    <citation type="submission" date="2019-02" db="EMBL/GenBank/DDBJ databases">
        <title>Draft Genome Sequence of Streptomyces sp. AM-2504, identified by 16S rRNA comparative analysis as a Streptomyces Kasugaensis strain.</title>
        <authorList>
            <person name="Napolioni V."/>
            <person name="Giuliodori A.M."/>
            <person name="Spurio R."/>
            <person name="Fabbretti A."/>
        </authorList>
    </citation>
    <scope>NUCLEOTIDE SEQUENCE [LARGE SCALE GENOMIC DNA]</scope>
    <source>
        <strain evidence="2 3">AM-2504</strain>
    </source>
</reference>
<protein>
    <submittedName>
        <fullName evidence="2">Uma2 family endonuclease</fullName>
    </submittedName>
</protein>
<dbReference type="InterPro" id="IPR011335">
    <property type="entry name" value="Restrct_endonuc-II-like"/>
</dbReference>
<proteinExistence type="predicted"/>
<feature type="domain" description="Putative restriction endonuclease" evidence="1">
    <location>
        <begin position="24"/>
        <end position="186"/>
    </location>
</feature>
<keyword evidence="3" id="KW-1185">Reference proteome</keyword>
<gene>
    <name evidence="2" type="ORF">EYS09_26370</name>
</gene>
<evidence type="ECO:0000313" key="2">
    <source>
        <dbReference type="EMBL" id="TBO56727.1"/>
    </source>
</evidence>
<dbReference type="PANTHER" id="PTHR35400">
    <property type="entry name" value="SLR1083 PROTEIN"/>
    <property type="match status" value="1"/>
</dbReference>
<organism evidence="2 3">
    <name type="scientific">Streptomyces kasugaensis</name>
    <dbReference type="NCBI Taxonomy" id="1946"/>
    <lineage>
        <taxon>Bacteria</taxon>
        <taxon>Bacillati</taxon>
        <taxon>Actinomycetota</taxon>
        <taxon>Actinomycetes</taxon>
        <taxon>Kitasatosporales</taxon>
        <taxon>Streptomycetaceae</taxon>
        <taxon>Streptomyces</taxon>
    </lineage>
</organism>
<comment type="caution">
    <text evidence="2">The sequence shown here is derived from an EMBL/GenBank/DDBJ whole genome shotgun (WGS) entry which is preliminary data.</text>
</comment>
<evidence type="ECO:0000259" key="1">
    <source>
        <dbReference type="Pfam" id="PF05685"/>
    </source>
</evidence>
<dbReference type="Pfam" id="PF05685">
    <property type="entry name" value="Uma2"/>
    <property type="match status" value="1"/>
</dbReference>
<dbReference type="AlphaFoldDB" id="A0A4Q9HPB6"/>
<dbReference type="RefSeq" id="WP_131125116.1">
    <property type="nucleotide sequence ID" value="NZ_SIXH01000301.1"/>
</dbReference>
<dbReference type="Gene3D" id="3.90.1570.10">
    <property type="entry name" value="tt1808, chain A"/>
    <property type="match status" value="1"/>
</dbReference>
<dbReference type="GO" id="GO:0004519">
    <property type="term" value="F:endonuclease activity"/>
    <property type="evidence" value="ECO:0007669"/>
    <property type="project" value="UniProtKB-KW"/>
</dbReference>